<proteinExistence type="predicted"/>
<feature type="compositionally biased region" description="Low complexity" evidence="1">
    <location>
        <begin position="41"/>
        <end position="55"/>
    </location>
</feature>
<feature type="compositionally biased region" description="Basic and acidic residues" evidence="1">
    <location>
        <begin position="170"/>
        <end position="180"/>
    </location>
</feature>
<protein>
    <submittedName>
        <fullName evidence="2">Uncharacterized protein</fullName>
    </submittedName>
</protein>
<organism evidence="2 3">
    <name type="scientific">Methylobacterium aquaticum</name>
    <dbReference type="NCBI Taxonomy" id="270351"/>
    <lineage>
        <taxon>Bacteria</taxon>
        <taxon>Pseudomonadati</taxon>
        <taxon>Pseudomonadota</taxon>
        <taxon>Alphaproteobacteria</taxon>
        <taxon>Hyphomicrobiales</taxon>
        <taxon>Methylobacteriaceae</taxon>
        <taxon>Methylobacterium</taxon>
    </lineage>
</organism>
<feature type="compositionally biased region" description="Basic residues" evidence="1">
    <location>
        <begin position="85"/>
        <end position="101"/>
    </location>
</feature>
<evidence type="ECO:0000256" key="1">
    <source>
        <dbReference type="SAM" id="MobiDB-lite"/>
    </source>
</evidence>
<feature type="compositionally biased region" description="Basic and acidic residues" evidence="1">
    <location>
        <begin position="123"/>
        <end position="148"/>
    </location>
</feature>
<dbReference type="EMBL" id="AP014704">
    <property type="protein sequence ID" value="BAR47176.1"/>
    <property type="molecule type" value="Genomic_DNA"/>
</dbReference>
<accession>A0A1Y0ZG67</accession>
<feature type="compositionally biased region" description="Basic residues" evidence="1">
    <location>
        <begin position="190"/>
        <end position="208"/>
    </location>
</feature>
<evidence type="ECO:0000313" key="3">
    <source>
        <dbReference type="Proteomes" id="UP000061432"/>
    </source>
</evidence>
<feature type="compositionally biased region" description="Gly residues" evidence="1">
    <location>
        <begin position="1"/>
        <end position="21"/>
    </location>
</feature>
<gene>
    <name evidence="2" type="ORF">Maq22A_c28350</name>
</gene>
<reference evidence="2 3" key="1">
    <citation type="journal article" date="2015" name="Genome Announc.">
        <title>Complete Genome Sequence of Methylobacterium aquaticum Strain 22A, Isolated from Racomitrium japonicum Moss.</title>
        <authorList>
            <person name="Tani A."/>
            <person name="Ogura Y."/>
            <person name="Hayashi T."/>
            <person name="Kimbara K."/>
        </authorList>
    </citation>
    <scope>NUCLEOTIDE SEQUENCE [LARGE SCALE GENOMIC DNA]</scope>
    <source>
        <strain evidence="2 3">MA-22A</strain>
    </source>
</reference>
<sequence length="302" mass="31432">MRGGAGGEPASGCRGAVGAGAGRQLPPLRPDAGSGARERGPGPALPRRLPAGAAADQRHRRLAPGGGDDPAPRPGGPAGAGLRGPRGRRPAQRRDPRRRALQPRSGGHDPDQLAARSAAGDASRADDPVEPARSRPGELGRSAFDRRLGGRALHPGPLRREGRLPGGAPGRDRPSDRPSDRPGAGGLPRPRPRPVRSHRLALRGRPPHPRGATRPQRRADPGGGGALAPRPRDRHHLPAAAGGAVRAHQKVPRCLSTLRAVPSKQRSCGPRWPCPTLRERGQWMPSTSVAVAAANEVRAASP</sequence>
<dbReference type="Proteomes" id="UP000061432">
    <property type="component" value="Chromosome"/>
</dbReference>
<name>A0A1Y0ZG67_9HYPH</name>
<feature type="region of interest" description="Disordered" evidence="1">
    <location>
        <begin position="1"/>
        <end position="247"/>
    </location>
</feature>
<evidence type="ECO:0000313" key="2">
    <source>
        <dbReference type="EMBL" id="BAR47176.1"/>
    </source>
</evidence>
<reference evidence="3" key="2">
    <citation type="submission" date="2015-01" db="EMBL/GenBank/DDBJ databases">
        <title>Complete genome sequence of Methylobacterium aquaticum strain 22A.</title>
        <authorList>
            <person name="Tani A."/>
            <person name="Ogura Y."/>
            <person name="Hayashi T."/>
        </authorList>
    </citation>
    <scope>NUCLEOTIDE SEQUENCE [LARGE SCALE GENOMIC DNA]</scope>
    <source>
        <strain evidence="3">MA-22A</strain>
    </source>
</reference>
<dbReference type="AlphaFoldDB" id="A0A1Y0ZG67"/>
<dbReference type="KEGG" id="maqu:Maq22A_c28350"/>